<name>A0ACB8QQL6_9AGAM</name>
<evidence type="ECO:0000313" key="2">
    <source>
        <dbReference type="Proteomes" id="UP000814128"/>
    </source>
</evidence>
<reference evidence="1" key="2">
    <citation type="journal article" date="2022" name="New Phytol.">
        <title>Evolutionary transition to the ectomycorrhizal habit in the genomes of a hyperdiverse lineage of mushroom-forming fungi.</title>
        <authorList>
            <person name="Looney B."/>
            <person name="Miyauchi S."/>
            <person name="Morin E."/>
            <person name="Drula E."/>
            <person name="Courty P.E."/>
            <person name="Kohler A."/>
            <person name="Kuo A."/>
            <person name="LaButti K."/>
            <person name="Pangilinan J."/>
            <person name="Lipzen A."/>
            <person name="Riley R."/>
            <person name="Andreopoulos W."/>
            <person name="He G."/>
            <person name="Johnson J."/>
            <person name="Nolan M."/>
            <person name="Tritt A."/>
            <person name="Barry K.W."/>
            <person name="Grigoriev I.V."/>
            <person name="Nagy L.G."/>
            <person name="Hibbett D."/>
            <person name="Henrissat B."/>
            <person name="Matheny P.B."/>
            <person name="Labbe J."/>
            <person name="Martin F.M."/>
        </authorList>
    </citation>
    <scope>NUCLEOTIDE SEQUENCE</scope>
    <source>
        <strain evidence="1">EC-137</strain>
    </source>
</reference>
<keyword evidence="2" id="KW-1185">Reference proteome</keyword>
<dbReference type="Proteomes" id="UP000814128">
    <property type="component" value="Unassembled WGS sequence"/>
</dbReference>
<gene>
    <name evidence="1" type="ORF">K488DRAFT_69349</name>
</gene>
<comment type="caution">
    <text evidence="1">The sequence shown here is derived from an EMBL/GenBank/DDBJ whole genome shotgun (WGS) entry which is preliminary data.</text>
</comment>
<evidence type="ECO:0000313" key="1">
    <source>
        <dbReference type="EMBL" id="KAI0034166.1"/>
    </source>
</evidence>
<dbReference type="EMBL" id="MU273505">
    <property type="protein sequence ID" value="KAI0034166.1"/>
    <property type="molecule type" value="Genomic_DNA"/>
</dbReference>
<proteinExistence type="predicted"/>
<reference evidence="1" key="1">
    <citation type="submission" date="2021-02" db="EMBL/GenBank/DDBJ databases">
        <authorList>
            <consortium name="DOE Joint Genome Institute"/>
            <person name="Ahrendt S."/>
            <person name="Looney B.P."/>
            <person name="Miyauchi S."/>
            <person name="Morin E."/>
            <person name="Drula E."/>
            <person name="Courty P.E."/>
            <person name="Chicoki N."/>
            <person name="Fauchery L."/>
            <person name="Kohler A."/>
            <person name="Kuo A."/>
            <person name="Labutti K."/>
            <person name="Pangilinan J."/>
            <person name="Lipzen A."/>
            <person name="Riley R."/>
            <person name="Andreopoulos W."/>
            <person name="He G."/>
            <person name="Johnson J."/>
            <person name="Barry K.W."/>
            <person name="Grigoriev I.V."/>
            <person name="Nagy L."/>
            <person name="Hibbett D."/>
            <person name="Henrissat B."/>
            <person name="Matheny P.B."/>
            <person name="Labbe J."/>
            <person name="Martin F."/>
        </authorList>
    </citation>
    <scope>NUCLEOTIDE SEQUENCE</scope>
    <source>
        <strain evidence="1">EC-137</strain>
    </source>
</reference>
<protein>
    <submittedName>
        <fullName evidence="1">Uncharacterized protein</fullName>
    </submittedName>
</protein>
<organism evidence="1 2">
    <name type="scientific">Vararia minispora EC-137</name>
    <dbReference type="NCBI Taxonomy" id="1314806"/>
    <lineage>
        <taxon>Eukaryota</taxon>
        <taxon>Fungi</taxon>
        <taxon>Dikarya</taxon>
        <taxon>Basidiomycota</taxon>
        <taxon>Agaricomycotina</taxon>
        <taxon>Agaricomycetes</taxon>
        <taxon>Russulales</taxon>
        <taxon>Lachnocladiaceae</taxon>
        <taxon>Vararia</taxon>
    </lineage>
</organism>
<sequence length="179" mass="19846">MVDDIVPEEPSRPSFNSCRTFSSSATMTSDLFTPSRPGSRLNKTPSPSLWSLPVDASHMNDPPDSEETLAQDPSSPQRKLVFSRSSTHTLRGILPMTSKPRKVLVVSGIAVGEDDRVDYLLEWCEKFGEVKEIVRVPCGDLHVDFKKTEVADTVCRLNARVVIPKVGSVGLNHKLEKKR</sequence>
<accession>A0ACB8QQL6</accession>